<dbReference type="RefSeq" id="WP_190154427.1">
    <property type="nucleotide sequence ID" value="NZ_BMTL01000070.1"/>
</dbReference>
<dbReference type="GO" id="GO:0016616">
    <property type="term" value="F:oxidoreductase activity, acting on the CH-OH group of donors, NAD or NADP as acceptor"/>
    <property type="evidence" value="ECO:0007669"/>
    <property type="project" value="TreeGrafter"/>
</dbReference>
<dbReference type="FunFam" id="3.40.50.720:FF:000084">
    <property type="entry name" value="Short-chain dehydrogenase reductase"/>
    <property type="match status" value="1"/>
</dbReference>
<keyword evidence="4" id="KW-1185">Reference proteome</keyword>
<reference evidence="3" key="1">
    <citation type="journal article" date="2014" name="Int. J. Syst. Evol. Microbiol.">
        <title>Complete genome sequence of Corynebacterium casei LMG S-19264T (=DSM 44701T), isolated from a smear-ripened cheese.</title>
        <authorList>
            <consortium name="US DOE Joint Genome Institute (JGI-PGF)"/>
            <person name="Walter F."/>
            <person name="Albersmeier A."/>
            <person name="Kalinowski J."/>
            <person name="Ruckert C."/>
        </authorList>
    </citation>
    <scope>NUCLEOTIDE SEQUENCE</scope>
    <source>
        <strain evidence="3">JCM 4386</strain>
    </source>
</reference>
<dbReference type="Proteomes" id="UP000606194">
    <property type="component" value="Unassembled WGS sequence"/>
</dbReference>
<dbReference type="InterPro" id="IPR002347">
    <property type="entry name" value="SDR_fam"/>
</dbReference>
<dbReference type="EMBL" id="BMTL01000070">
    <property type="protein sequence ID" value="GGS31179.1"/>
    <property type="molecule type" value="Genomic_DNA"/>
</dbReference>
<evidence type="ECO:0000256" key="1">
    <source>
        <dbReference type="ARBA" id="ARBA00006484"/>
    </source>
</evidence>
<keyword evidence="2" id="KW-0560">Oxidoreductase</keyword>
<dbReference type="InterPro" id="IPR036291">
    <property type="entry name" value="NAD(P)-bd_dom_sf"/>
</dbReference>
<protein>
    <submittedName>
        <fullName evidence="3">Short-chain dehydrogenase</fullName>
    </submittedName>
</protein>
<accession>A0A918GDH0</accession>
<dbReference type="PRINTS" id="PR00081">
    <property type="entry name" value="GDHRDH"/>
</dbReference>
<comment type="similarity">
    <text evidence="1">Belongs to the short-chain dehydrogenases/reductases (SDR) family.</text>
</comment>
<evidence type="ECO:0000313" key="4">
    <source>
        <dbReference type="Proteomes" id="UP000606194"/>
    </source>
</evidence>
<reference evidence="3" key="2">
    <citation type="submission" date="2020-09" db="EMBL/GenBank/DDBJ databases">
        <authorList>
            <person name="Sun Q."/>
            <person name="Ohkuma M."/>
        </authorList>
    </citation>
    <scope>NUCLEOTIDE SEQUENCE</scope>
    <source>
        <strain evidence="3">JCM 4386</strain>
    </source>
</reference>
<sequence>MRTERGSQPVAVVTGAGSSDGIGFACARRLAEDYAVVVASTTERIHDRAKQLGGGRFDAVGFAGDLTVSANADALIALALEAFGRVDVLVNNAGMVSVSGAEEATSVGSTTDEDWRATVSRNLDTTFYVSRAAIPVLTEGVGRIVNMSSVSGPLMAYPDDAGYHASKAAIVGLTRSIAVDLAPRGITCNAVAPGWIATASSTPRELSMGEATPMGRPGHPEEVAAVVAFLASPAASYLTGQLIVVDGGNSIAEERGASVTPFRLGES</sequence>
<evidence type="ECO:0000256" key="2">
    <source>
        <dbReference type="ARBA" id="ARBA00023002"/>
    </source>
</evidence>
<dbReference type="SUPFAM" id="SSF51735">
    <property type="entry name" value="NAD(P)-binding Rossmann-fold domains"/>
    <property type="match status" value="1"/>
</dbReference>
<gene>
    <name evidence="3" type="ORF">GCM10010269_82200</name>
</gene>
<dbReference type="CDD" id="cd05233">
    <property type="entry name" value="SDR_c"/>
    <property type="match status" value="1"/>
</dbReference>
<proteinExistence type="inferred from homology"/>
<dbReference type="AlphaFoldDB" id="A0A918GDH0"/>
<comment type="caution">
    <text evidence="3">The sequence shown here is derived from an EMBL/GenBank/DDBJ whole genome shotgun (WGS) entry which is preliminary data.</text>
</comment>
<organism evidence="3 4">
    <name type="scientific">Streptomyces humidus</name>
    <dbReference type="NCBI Taxonomy" id="52259"/>
    <lineage>
        <taxon>Bacteria</taxon>
        <taxon>Bacillati</taxon>
        <taxon>Actinomycetota</taxon>
        <taxon>Actinomycetes</taxon>
        <taxon>Kitasatosporales</taxon>
        <taxon>Streptomycetaceae</taxon>
        <taxon>Streptomyces</taxon>
    </lineage>
</organism>
<dbReference type="PANTHER" id="PTHR42760:SF129">
    <property type="entry name" value="OXIDOREDUCTASE"/>
    <property type="match status" value="1"/>
</dbReference>
<dbReference type="Gene3D" id="3.40.50.720">
    <property type="entry name" value="NAD(P)-binding Rossmann-like Domain"/>
    <property type="match status" value="1"/>
</dbReference>
<evidence type="ECO:0000313" key="3">
    <source>
        <dbReference type="EMBL" id="GGS31179.1"/>
    </source>
</evidence>
<dbReference type="Pfam" id="PF13561">
    <property type="entry name" value="adh_short_C2"/>
    <property type="match status" value="1"/>
</dbReference>
<dbReference type="GO" id="GO:0030497">
    <property type="term" value="P:fatty acid elongation"/>
    <property type="evidence" value="ECO:0007669"/>
    <property type="project" value="TreeGrafter"/>
</dbReference>
<name>A0A918GDH0_9ACTN</name>
<dbReference type="PRINTS" id="PR00080">
    <property type="entry name" value="SDRFAMILY"/>
</dbReference>
<dbReference type="PANTHER" id="PTHR42760">
    <property type="entry name" value="SHORT-CHAIN DEHYDROGENASES/REDUCTASES FAMILY MEMBER"/>
    <property type="match status" value="1"/>
</dbReference>